<feature type="domain" description="Low-salt glycan biosynthesis hexosyltransferase Agl6 C-terminal transmembrane region" evidence="3">
    <location>
        <begin position="305"/>
        <end position="395"/>
    </location>
</feature>
<organism evidence="4 5">
    <name type="scientific">Candidatus Fervidibacter japonicus</name>
    <dbReference type="NCBI Taxonomy" id="2035412"/>
    <lineage>
        <taxon>Bacteria</taxon>
        <taxon>Candidatus Fervidibacterota</taxon>
        <taxon>Candidatus Fervidibacter</taxon>
    </lineage>
</organism>
<feature type="domain" description="Glycosyltransferase 2-like" evidence="2">
    <location>
        <begin position="21"/>
        <end position="181"/>
    </location>
</feature>
<keyword evidence="1" id="KW-0472">Membrane</keyword>
<protein>
    <submittedName>
        <fullName evidence="4">Putative glycosyltransferase</fullName>
        <ecNumber evidence="4">2.4.-.-</ecNumber>
    </submittedName>
</protein>
<keyword evidence="4" id="KW-0808">Transferase</keyword>
<proteinExistence type="predicted"/>
<dbReference type="Pfam" id="PF00535">
    <property type="entry name" value="Glycos_transf_2"/>
    <property type="match status" value="1"/>
</dbReference>
<dbReference type="Pfam" id="PF26629">
    <property type="entry name" value="GT2_TM_C"/>
    <property type="match status" value="1"/>
</dbReference>
<gene>
    <name evidence="4" type="ORF">HRbin17_01329</name>
</gene>
<dbReference type="AlphaFoldDB" id="A0A2H5XCC5"/>
<feature type="transmembrane region" description="Helical" evidence="1">
    <location>
        <begin position="244"/>
        <end position="263"/>
    </location>
</feature>
<dbReference type="PANTHER" id="PTHR48090:SF7">
    <property type="entry name" value="RFBJ PROTEIN"/>
    <property type="match status" value="1"/>
</dbReference>
<comment type="caution">
    <text evidence="4">The sequence shown here is derived from an EMBL/GenBank/DDBJ whole genome shotgun (WGS) entry which is preliminary data.</text>
</comment>
<dbReference type="GO" id="GO:0016757">
    <property type="term" value="F:glycosyltransferase activity"/>
    <property type="evidence" value="ECO:0007669"/>
    <property type="project" value="UniProtKB-KW"/>
</dbReference>
<feature type="transmembrane region" description="Helical" evidence="1">
    <location>
        <begin position="283"/>
        <end position="306"/>
    </location>
</feature>
<dbReference type="PANTHER" id="PTHR48090">
    <property type="entry name" value="UNDECAPRENYL-PHOSPHATE 4-DEOXY-4-FORMAMIDO-L-ARABINOSE TRANSFERASE-RELATED"/>
    <property type="match status" value="1"/>
</dbReference>
<evidence type="ECO:0000313" key="4">
    <source>
        <dbReference type="EMBL" id="GBC98814.1"/>
    </source>
</evidence>
<keyword evidence="1" id="KW-0812">Transmembrane</keyword>
<sequence length="407" mass="45269">MVQKVQTAAESASGIFQPEVSIVIPCLNEENSIGIVVEKARQAIEMMGVSGEVVVADNGSTDRSVEIALSKGARVVHVPQKGYGSALRGGIEAARGKIIVIGDADDSYDFLEAPKLMAKIKEGYDLVVGSRFKGCILPGAMPWTSKIGNPIMTTTFNLLFRVKTSDSQSGMRAFTKEAYQKMQLHATGMEFASEMLIKAGKAKLKVTEVPITLHPDKRGRPPHLRPIRDGWRHLKLMLTYSPTVLFLVPGLALMLLGLLLMGIHLLAPMDKPLWLFGKLRMDFHWAIVGSLLTLTGYQVITAHFMAKIYSVTHRFQEEDRILQYGFRYLNAERMLLLSLIAIAIGLAMDGWVFWDWVRRGYHGLVSGHTRLVIFGSTLIALGIQNFFNAFLFSILSEGYRQNRTLRS</sequence>
<dbReference type="EMBL" id="BEHT01000016">
    <property type="protein sequence ID" value="GBC98814.1"/>
    <property type="molecule type" value="Genomic_DNA"/>
</dbReference>
<feature type="transmembrane region" description="Helical" evidence="1">
    <location>
        <begin position="334"/>
        <end position="353"/>
    </location>
</feature>
<dbReference type="CDD" id="cd04179">
    <property type="entry name" value="DPM_DPG-synthase_like"/>
    <property type="match status" value="1"/>
</dbReference>
<evidence type="ECO:0000256" key="1">
    <source>
        <dbReference type="SAM" id="Phobius"/>
    </source>
</evidence>
<name>A0A2H5XCC5_9BACT</name>
<accession>A0A2H5XCC5</accession>
<keyword evidence="4" id="KW-0328">Glycosyltransferase</keyword>
<dbReference type="SUPFAM" id="SSF53448">
    <property type="entry name" value="Nucleotide-diphospho-sugar transferases"/>
    <property type="match status" value="1"/>
</dbReference>
<evidence type="ECO:0000313" key="5">
    <source>
        <dbReference type="Proteomes" id="UP000236173"/>
    </source>
</evidence>
<keyword evidence="1" id="KW-1133">Transmembrane helix</keyword>
<dbReference type="InterPro" id="IPR050256">
    <property type="entry name" value="Glycosyltransferase_2"/>
</dbReference>
<dbReference type="Proteomes" id="UP000236173">
    <property type="component" value="Unassembled WGS sequence"/>
</dbReference>
<dbReference type="Gene3D" id="3.90.550.10">
    <property type="entry name" value="Spore Coat Polysaccharide Biosynthesis Protein SpsA, Chain A"/>
    <property type="match status" value="1"/>
</dbReference>
<dbReference type="InterPro" id="IPR029044">
    <property type="entry name" value="Nucleotide-diphossugar_trans"/>
</dbReference>
<dbReference type="FunFam" id="3.90.550.10:FF:000129">
    <property type="entry name" value="Glycosyltransferase family 2 protein"/>
    <property type="match status" value="1"/>
</dbReference>
<dbReference type="InterPro" id="IPR058718">
    <property type="entry name" value="Agl6_TM_C"/>
</dbReference>
<evidence type="ECO:0000259" key="3">
    <source>
        <dbReference type="Pfam" id="PF26629"/>
    </source>
</evidence>
<dbReference type="EC" id="2.4.-.-" evidence="4"/>
<feature type="transmembrane region" description="Helical" evidence="1">
    <location>
        <begin position="373"/>
        <end position="395"/>
    </location>
</feature>
<reference evidence="5" key="1">
    <citation type="submission" date="2017-09" db="EMBL/GenBank/DDBJ databases">
        <title>Metaegenomics of thermophilic ammonia-oxidizing enrichment culture.</title>
        <authorList>
            <person name="Kato S."/>
            <person name="Suzuki K."/>
        </authorList>
    </citation>
    <scope>NUCLEOTIDE SEQUENCE [LARGE SCALE GENOMIC DNA]</scope>
</reference>
<evidence type="ECO:0000259" key="2">
    <source>
        <dbReference type="Pfam" id="PF00535"/>
    </source>
</evidence>
<dbReference type="InterPro" id="IPR001173">
    <property type="entry name" value="Glyco_trans_2-like"/>
</dbReference>